<proteinExistence type="predicted"/>
<dbReference type="EMBL" id="HBIO01020240">
    <property type="protein sequence ID" value="CAE0470735.1"/>
    <property type="molecule type" value="Transcribed_RNA"/>
</dbReference>
<evidence type="ECO:0000313" key="1">
    <source>
        <dbReference type="EMBL" id="CAE0470735.1"/>
    </source>
</evidence>
<evidence type="ECO:0000313" key="2">
    <source>
        <dbReference type="EMBL" id="CAE0470736.1"/>
    </source>
</evidence>
<reference evidence="2" key="1">
    <citation type="submission" date="2021-01" db="EMBL/GenBank/DDBJ databases">
        <authorList>
            <person name="Corre E."/>
            <person name="Pelletier E."/>
            <person name="Niang G."/>
            <person name="Scheremetjew M."/>
            <person name="Finn R."/>
            <person name="Kale V."/>
            <person name="Holt S."/>
            <person name="Cochrane G."/>
            <person name="Meng A."/>
            <person name="Brown T."/>
            <person name="Cohen L."/>
        </authorList>
    </citation>
    <scope>NUCLEOTIDE SEQUENCE</scope>
    <source>
        <strain evidence="2">MM31A-1</strain>
    </source>
</reference>
<organism evidence="2">
    <name type="scientific">Chaetoceros debilis</name>
    <dbReference type="NCBI Taxonomy" id="122233"/>
    <lineage>
        <taxon>Eukaryota</taxon>
        <taxon>Sar</taxon>
        <taxon>Stramenopiles</taxon>
        <taxon>Ochrophyta</taxon>
        <taxon>Bacillariophyta</taxon>
        <taxon>Coscinodiscophyceae</taxon>
        <taxon>Chaetocerotophycidae</taxon>
        <taxon>Chaetocerotales</taxon>
        <taxon>Chaetocerotaceae</taxon>
        <taxon>Chaetoceros</taxon>
    </lineage>
</organism>
<name>A0A6S8XEU0_9STRA</name>
<gene>
    <name evidence="1" type="ORF">CDEB00056_LOCUS15588</name>
    <name evidence="2" type="ORF">CDEB00056_LOCUS15589</name>
</gene>
<sequence>MVIVSPLTSLDGSLIAGIATHSFHSGANKMIRRDKERIGATCIRIGSGNILVAIASVINADKSCCEITICSNFFSYSLKTPASLFVSFEPCSYRLRFEEQCARKACAFSLAHILIQTKKV</sequence>
<protein>
    <submittedName>
        <fullName evidence="2">Uncharacterized protein</fullName>
    </submittedName>
</protein>
<dbReference type="AlphaFoldDB" id="A0A6S8XEU0"/>
<dbReference type="EMBL" id="HBIO01020241">
    <property type="protein sequence ID" value="CAE0470736.1"/>
    <property type="molecule type" value="Transcribed_RNA"/>
</dbReference>
<accession>A0A6S8XEU0</accession>